<evidence type="ECO:0000256" key="11">
    <source>
        <dbReference type="ARBA" id="ARBA00023224"/>
    </source>
</evidence>
<keyword evidence="11 12" id="KW-0807">Transducer</keyword>
<dbReference type="GO" id="GO:0004930">
    <property type="term" value="F:G protein-coupled receptor activity"/>
    <property type="evidence" value="ECO:0007669"/>
    <property type="project" value="UniProtKB-KW"/>
</dbReference>
<evidence type="ECO:0000256" key="5">
    <source>
        <dbReference type="ARBA" id="ARBA00022725"/>
    </source>
</evidence>
<evidence type="ECO:0000256" key="10">
    <source>
        <dbReference type="ARBA" id="ARBA00023180"/>
    </source>
</evidence>
<proteinExistence type="inferred from homology"/>
<reference evidence="15" key="1">
    <citation type="thesis" date="2020" institute="ProQuest LLC" country="789 East Eisenhower Parkway, Ann Arbor, MI, USA">
        <title>Comparative Genomics and Chromosome Evolution.</title>
        <authorList>
            <person name="Mudd A.B."/>
        </authorList>
    </citation>
    <scope>NUCLEOTIDE SEQUENCE</scope>
    <source>
        <strain evidence="15">237g6f4</strain>
        <tissue evidence="15">Blood</tissue>
    </source>
</reference>
<evidence type="ECO:0000313" key="15">
    <source>
        <dbReference type="EMBL" id="KAG8549689.1"/>
    </source>
</evidence>
<evidence type="ECO:0000256" key="8">
    <source>
        <dbReference type="ARBA" id="ARBA00023136"/>
    </source>
</evidence>
<dbReference type="Proteomes" id="UP000824782">
    <property type="component" value="Unassembled WGS sequence"/>
</dbReference>
<keyword evidence="2 13" id="KW-1003">Cell membrane</keyword>
<dbReference type="PRINTS" id="PR00237">
    <property type="entry name" value="GPCRRHODOPSN"/>
</dbReference>
<dbReference type="PRINTS" id="PR00245">
    <property type="entry name" value="OLFACTORYR"/>
</dbReference>
<dbReference type="InterPro" id="IPR000725">
    <property type="entry name" value="Olfact_rcpt"/>
</dbReference>
<evidence type="ECO:0000256" key="1">
    <source>
        <dbReference type="ARBA" id="ARBA00004651"/>
    </source>
</evidence>
<protein>
    <recommendedName>
        <fullName evidence="13">Olfactory receptor</fullName>
    </recommendedName>
</protein>
<gene>
    <name evidence="15" type="ORF">GDO81_020136</name>
</gene>
<evidence type="ECO:0000256" key="4">
    <source>
        <dbReference type="ARBA" id="ARBA00022692"/>
    </source>
</evidence>
<dbReference type="FunFam" id="1.20.1070.10:FF:000010">
    <property type="entry name" value="Olfactory receptor"/>
    <property type="match status" value="1"/>
</dbReference>
<keyword evidence="5 13" id="KW-0552">Olfaction</keyword>
<evidence type="ECO:0000259" key="14">
    <source>
        <dbReference type="PROSITE" id="PS50262"/>
    </source>
</evidence>
<sequence>MKREAQHNVSEFSILGLSEKMELHLPIFVTILLLYILIIFGNLTIIAVIWGNSHLHSPMYILLLNLSLIDIAYTSNILPKLLNILLTEKKMISFVGCMTQLYFFIALASIEVILLAAMAYDRYVAICQPLRYSSLMSLKYCIRLAISAWTIGLLDPTGHISLVSKLSFCSSHRIDHFFCDLSPLLKISCSDTYNVEMMNYIVGSLLTLSTFLLTLISYAFIIFTIIKIKSAEGRYKAFSTCSSHLTCISIFYGTIICLYMRPASSYYPEQDKFFSLLYIVLVPLLNPIIYSLKNHDFKDGVSKIIHKLTL</sequence>
<feature type="transmembrane region" description="Helical" evidence="13">
    <location>
        <begin position="62"/>
        <end position="81"/>
    </location>
</feature>
<accession>A0AAV6ZQD9</accession>
<keyword evidence="9 12" id="KW-0675">Receptor</keyword>
<dbReference type="InterPro" id="IPR000276">
    <property type="entry name" value="GPCR_Rhodpsn"/>
</dbReference>
<keyword evidence="16" id="KW-1185">Reference proteome</keyword>
<organism evidence="15 16">
    <name type="scientific">Engystomops pustulosus</name>
    <name type="common">Tungara frog</name>
    <name type="synonym">Physalaemus pustulosus</name>
    <dbReference type="NCBI Taxonomy" id="76066"/>
    <lineage>
        <taxon>Eukaryota</taxon>
        <taxon>Metazoa</taxon>
        <taxon>Chordata</taxon>
        <taxon>Craniata</taxon>
        <taxon>Vertebrata</taxon>
        <taxon>Euteleostomi</taxon>
        <taxon>Amphibia</taxon>
        <taxon>Batrachia</taxon>
        <taxon>Anura</taxon>
        <taxon>Neobatrachia</taxon>
        <taxon>Hyloidea</taxon>
        <taxon>Leptodactylidae</taxon>
        <taxon>Leiuperinae</taxon>
        <taxon>Engystomops</taxon>
    </lineage>
</organism>
<comment type="subcellular location">
    <subcellularLocation>
        <location evidence="1 13">Cell membrane</location>
        <topology evidence="1 13">Multi-pass membrane protein</topology>
    </subcellularLocation>
</comment>
<dbReference type="InterPro" id="IPR017452">
    <property type="entry name" value="GPCR_Rhodpsn_7TM"/>
</dbReference>
<evidence type="ECO:0000256" key="3">
    <source>
        <dbReference type="ARBA" id="ARBA00022606"/>
    </source>
</evidence>
<feature type="transmembrane region" description="Helical" evidence="13">
    <location>
        <begin position="27"/>
        <end position="50"/>
    </location>
</feature>
<dbReference type="GO" id="GO:0005886">
    <property type="term" value="C:plasma membrane"/>
    <property type="evidence" value="ECO:0007669"/>
    <property type="project" value="UniProtKB-SubCell"/>
</dbReference>
<comment type="caution">
    <text evidence="15">The sequence shown here is derived from an EMBL/GenBank/DDBJ whole genome shotgun (WGS) entry which is preliminary data.</text>
</comment>
<feature type="transmembrane region" description="Helical" evidence="13">
    <location>
        <begin position="200"/>
        <end position="226"/>
    </location>
</feature>
<evidence type="ECO:0000256" key="2">
    <source>
        <dbReference type="ARBA" id="ARBA00022475"/>
    </source>
</evidence>
<dbReference type="InterPro" id="IPR050516">
    <property type="entry name" value="Olfactory_GPCR"/>
</dbReference>
<evidence type="ECO:0000256" key="6">
    <source>
        <dbReference type="ARBA" id="ARBA00022989"/>
    </source>
</evidence>
<feature type="transmembrane region" description="Helical" evidence="13">
    <location>
        <begin position="273"/>
        <end position="292"/>
    </location>
</feature>
<dbReference type="Gene3D" id="1.20.1070.10">
    <property type="entry name" value="Rhodopsin 7-helix transmembrane proteins"/>
    <property type="match status" value="1"/>
</dbReference>
<keyword evidence="4 12" id="KW-0812">Transmembrane</keyword>
<evidence type="ECO:0000256" key="7">
    <source>
        <dbReference type="ARBA" id="ARBA00023040"/>
    </source>
</evidence>
<dbReference type="EMBL" id="WNYA01000147">
    <property type="protein sequence ID" value="KAG8549689.1"/>
    <property type="molecule type" value="Genomic_DNA"/>
</dbReference>
<evidence type="ECO:0000256" key="12">
    <source>
        <dbReference type="RuleBase" id="RU000688"/>
    </source>
</evidence>
<keyword evidence="8 13" id="KW-0472">Membrane</keyword>
<feature type="transmembrane region" description="Helical" evidence="13">
    <location>
        <begin position="101"/>
        <end position="120"/>
    </location>
</feature>
<evidence type="ECO:0000313" key="16">
    <source>
        <dbReference type="Proteomes" id="UP000824782"/>
    </source>
</evidence>
<dbReference type="AlphaFoldDB" id="A0AAV6ZQD9"/>
<keyword evidence="10" id="KW-0325">Glycoprotein</keyword>
<feature type="transmembrane region" description="Helical" evidence="13">
    <location>
        <begin position="238"/>
        <end position="261"/>
    </location>
</feature>
<evidence type="ECO:0000256" key="13">
    <source>
        <dbReference type="RuleBase" id="RU363047"/>
    </source>
</evidence>
<name>A0AAV6ZQD9_ENGPU</name>
<keyword evidence="6 13" id="KW-1133">Transmembrane helix</keyword>
<dbReference type="PROSITE" id="PS00237">
    <property type="entry name" value="G_PROTEIN_RECEP_F1_1"/>
    <property type="match status" value="1"/>
</dbReference>
<dbReference type="PANTHER" id="PTHR26452">
    <property type="entry name" value="OLFACTORY RECEPTOR"/>
    <property type="match status" value="1"/>
</dbReference>
<keyword evidence="3 13" id="KW-0716">Sensory transduction</keyword>
<dbReference type="CDD" id="cd13954">
    <property type="entry name" value="7tmA_OR"/>
    <property type="match status" value="1"/>
</dbReference>
<dbReference type="GO" id="GO:0004984">
    <property type="term" value="F:olfactory receptor activity"/>
    <property type="evidence" value="ECO:0007669"/>
    <property type="project" value="InterPro"/>
</dbReference>
<dbReference type="Pfam" id="PF13853">
    <property type="entry name" value="7tm_4"/>
    <property type="match status" value="1"/>
</dbReference>
<evidence type="ECO:0000256" key="9">
    <source>
        <dbReference type="ARBA" id="ARBA00023170"/>
    </source>
</evidence>
<dbReference type="SUPFAM" id="SSF81321">
    <property type="entry name" value="Family A G protein-coupled receptor-like"/>
    <property type="match status" value="1"/>
</dbReference>
<keyword evidence="7 12" id="KW-0297">G-protein coupled receptor</keyword>
<comment type="similarity">
    <text evidence="12">Belongs to the G-protein coupled receptor 1 family.</text>
</comment>
<dbReference type="PROSITE" id="PS50262">
    <property type="entry name" value="G_PROTEIN_RECEP_F1_2"/>
    <property type="match status" value="1"/>
</dbReference>
<feature type="domain" description="G-protein coupled receptors family 1 profile" evidence="14">
    <location>
        <begin position="41"/>
        <end position="290"/>
    </location>
</feature>